<feature type="transmembrane region" description="Helical" evidence="7">
    <location>
        <begin position="227"/>
        <end position="248"/>
    </location>
</feature>
<feature type="transmembrane region" description="Helical" evidence="7">
    <location>
        <begin position="292"/>
        <end position="313"/>
    </location>
</feature>
<dbReference type="Proteomes" id="UP000292120">
    <property type="component" value="Unassembled WGS sequence"/>
</dbReference>
<protein>
    <submittedName>
        <fullName evidence="8">MFS transporter</fullName>
    </submittedName>
</protein>
<keyword evidence="2" id="KW-0813">Transport</keyword>
<dbReference type="Gene3D" id="1.20.1250.20">
    <property type="entry name" value="MFS general substrate transporter like domains"/>
    <property type="match status" value="1"/>
</dbReference>
<evidence type="ECO:0000256" key="4">
    <source>
        <dbReference type="ARBA" id="ARBA00022692"/>
    </source>
</evidence>
<evidence type="ECO:0000256" key="5">
    <source>
        <dbReference type="ARBA" id="ARBA00022989"/>
    </source>
</evidence>
<comment type="caution">
    <text evidence="8">The sequence shown here is derived from an EMBL/GenBank/DDBJ whole genome shotgun (WGS) entry which is preliminary data.</text>
</comment>
<keyword evidence="4 7" id="KW-0812">Transmembrane</keyword>
<evidence type="ECO:0000256" key="3">
    <source>
        <dbReference type="ARBA" id="ARBA00022475"/>
    </source>
</evidence>
<evidence type="ECO:0000313" key="8">
    <source>
        <dbReference type="EMBL" id="TBO32940.1"/>
    </source>
</evidence>
<feature type="transmembrane region" description="Helical" evidence="7">
    <location>
        <begin position="56"/>
        <end position="78"/>
    </location>
</feature>
<dbReference type="OrthoDB" id="9803968at2"/>
<dbReference type="RefSeq" id="WP_130967188.1">
    <property type="nucleotide sequence ID" value="NZ_SIXI01000002.1"/>
</dbReference>
<keyword evidence="3" id="KW-1003">Cell membrane</keyword>
<evidence type="ECO:0000256" key="2">
    <source>
        <dbReference type="ARBA" id="ARBA00022448"/>
    </source>
</evidence>
<dbReference type="InterPro" id="IPR011701">
    <property type="entry name" value="MFS"/>
</dbReference>
<feature type="transmembrane region" description="Helical" evidence="7">
    <location>
        <begin position="381"/>
        <end position="401"/>
    </location>
</feature>
<evidence type="ECO:0000256" key="1">
    <source>
        <dbReference type="ARBA" id="ARBA00004651"/>
    </source>
</evidence>
<feature type="transmembrane region" description="Helical" evidence="7">
    <location>
        <begin position="113"/>
        <end position="135"/>
    </location>
</feature>
<evidence type="ECO:0000256" key="6">
    <source>
        <dbReference type="ARBA" id="ARBA00023136"/>
    </source>
</evidence>
<dbReference type="PANTHER" id="PTHR43266">
    <property type="entry name" value="MACROLIDE-EFFLUX PROTEIN"/>
    <property type="match status" value="1"/>
</dbReference>
<comment type="subcellular location">
    <subcellularLocation>
        <location evidence="1">Cell membrane</location>
        <topology evidence="1">Multi-pass membrane protein</topology>
    </subcellularLocation>
</comment>
<feature type="transmembrane region" description="Helical" evidence="7">
    <location>
        <begin position="20"/>
        <end position="44"/>
    </location>
</feature>
<dbReference type="Pfam" id="PF07690">
    <property type="entry name" value="MFS_1"/>
    <property type="match status" value="1"/>
</dbReference>
<reference evidence="8 9" key="1">
    <citation type="submission" date="2019-02" db="EMBL/GenBank/DDBJ databases">
        <title>Aquabacterium sp. strain KMB7.</title>
        <authorList>
            <person name="Chen W.-M."/>
        </authorList>
    </citation>
    <scope>NUCLEOTIDE SEQUENCE [LARGE SCALE GENOMIC DNA]</scope>
    <source>
        <strain evidence="8 9">KMB7</strain>
    </source>
</reference>
<name>A0A4Q9H5C0_9BURK</name>
<organism evidence="8 9">
    <name type="scientific">Aquabacterium lacunae</name>
    <dbReference type="NCBI Taxonomy" id="2528630"/>
    <lineage>
        <taxon>Bacteria</taxon>
        <taxon>Pseudomonadati</taxon>
        <taxon>Pseudomonadota</taxon>
        <taxon>Betaproteobacteria</taxon>
        <taxon>Burkholderiales</taxon>
        <taxon>Aquabacterium</taxon>
    </lineage>
</organism>
<dbReference type="SUPFAM" id="SSF103473">
    <property type="entry name" value="MFS general substrate transporter"/>
    <property type="match status" value="1"/>
</dbReference>
<feature type="transmembrane region" description="Helical" evidence="7">
    <location>
        <begin position="147"/>
        <end position="168"/>
    </location>
</feature>
<keyword evidence="9" id="KW-1185">Reference proteome</keyword>
<feature type="transmembrane region" description="Helical" evidence="7">
    <location>
        <begin position="407"/>
        <end position="425"/>
    </location>
</feature>
<feature type="transmembrane region" description="Helical" evidence="7">
    <location>
        <begin position="174"/>
        <end position="192"/>
    </location>
</feature>
<gene>
    <name evidence="8" type="ORF">EYS42_07200</name>
</gene>
<dbReference type="EMBL" id="SIXI01000002">
    <property type="protein sequence ID" value="TBO32940.1"/>
    <property type="molecule type" value="Genomic_DNA"/>
</dbReference>
<sequence length="429" mass="45997">MSTAPASQFALMRQPRYAPFYWVCFLGTFNDNLLKFAITLMLTYQLTVPWLPPEQVGPLLGALFTVPSLLLSAWFGMLADKHPLDALTRLGKSAEVLMMGLAAWAVWAQEPVALVACVLLSGVHVTWFATVKYAYMPRHLTGPELVGGNGLMEMGLFTAILLGTLVGGAVAEQWWAVVLAVLGLALLGRWAAAKVPETPAAQPDLQVRYNPLVQSWRQVQAANAQGALPAILGISWMWFFGATYMMLFPALTREVYHAEASVASALLAVVSVGIAFGALCCEALAHRFGTRWVVAAGALLMAVFGGDIAWQAWLMQQQPSLAGQPLFTLQRALTQEAFWRSVLGVWCMSMGVGLFSVPLYARMQALASPATRARVVAANNVLNAVSMVLCAALAGALQAAGLNLGEVLGVTVALHGLAFAALWRARTAL</sequence>
<feature type="transmembrane region" description="Helical" evidence="7">
    <location>
        <begin position="260"/>
        <end position="280"/>
    </location>
</feature>
<feature type="transmembrane region" description="Helical" evidence="7">
    <location>
        <begin position="337"/>
        <end position="360"/>
    </location>
</feature>
<dbReference type="GO" id="GO:0022857">
    <property type="term" value="F:transmembrane transporter activity"/>
    <property type="evidence" value="ECO:0007669"/>
    <property type="project" value="InterPro"/>
</dbReference>
<dbReference type="InterPro" id="IPR036259">
    <property type="entry name" value="MFS_trans_sf"/>
</dbReference>
<accession>A0A4Q9H5C0</accession>
<evidence type="ECO:0000313" key="9">
    <source>
        <dbReference type="Proteomes" id="UP000292120"/>
    </source>
</evidence>
<proteinExistence type="predicted"/>
<dbReference type="AlphaFoldDB" id="A0A4Q9H5C0"/>
<feature type="transmembrane region" description="Helical" evidence="7">
    <location>
        <begin position="90"/>
        <end position="107"/>
    </location>
</feature>
<dbReference type="GO" id="GO:0005886">
    <property type="term" value="C:plasma membrane"/>
    <property type="evidence" value="ECO:0007669"/>
    <property type="project" value="UniProtKB-SubCell"/>
</dbReference>
<keyword evidence="5 7" id="KW-1133">Transmembrane helix</keyword>
<dbReference type="PANTHER" id="PTHR43266:SF2">
    <property type="entry name" value="MAJOR FACILITATOR SUPERFAMILY (MFS) PROFILE DOMAIN-CONTAINING PROTEIN"/>
    <property type="match status" value="1"/>
</dbReference>
<evidence type="ECO:0000256" key="7">
    <source>
        <dbReference type="SAM" id="Phobius"/>
    </source>
</evidence>
<keyword evidence="6 7" id="KW-0472">Membrane</keyword>